<dbReference type="Proteomes" id="UP000291483">
    <property type="component" value="Unassembled WGS sequence"/>
</dbReference>
<keyword evidence="2" id="KW-1185">Reference proteome</keyword>
<dbReference type="AlphaFoldDB" id="A0A4Q8AM20"/>
<gene>
    <name evidence="1" type="ORF">EV379_1250</name>
</gene>
<accession>A0A4Q8AM20</accession>
<proteinExistence type="predicted"/>
<evidence type="ECO:0000313" key="1">
    <source>
        <dbReference type="EMBL" id="RZU64939.1"/>
    </source>
</evidence>
<sequence>MLESAAFDRDLGPHGYPMSLATDPAIRGRIKVDATVDFIEQAIRNKQDAYKKDYGHQNQNGFLFSAVVDKP</sequence>
<dbReference type="EMBL" id="SHLC01000001">
    <property type="protein sequence ID" value="RZU64939.1"/>
    <property type="molecule type" value="Genomic_DNA"/>
</dbReference>
<organism evidence="1 2">
    <name type="scientific">Microterricola gilva</name>
    <dbReference type="NCBI Taxonomy" id="393267"/>
    <lineage>
        <taxon>Bacteria</taxon>
        <taxon>Bacillati</taxon>
        <taxon>Actinomycetota</taxon>
        <taxon>Actinomycetes</taxon>
        <taxon>Micrococcales</taxon>
        <taxon>Microbacteriaceae</taxon>
        <taxon>Microterricola</taxon>
    </lineage>
</organism>
<name>A0A4Q8AM20_9MICO</name>
<comment type="caution">
    <text evidence="1">The sequence shown here is derived from an EMBL/GenBank/DDBJ whole genome shotgun (WGS) entry which is preliminary data.</text>
</comment>
<reference evidence="1 2" key="1">
    <citation type="submission" date="2019-02" db="EMBL/GenBank/DDBJ databases">
        <title>Sequencing the genomes of 1000 actinobacteria strains.</title>
        <authorList>
            <person name="Klenk H.-P."/>
        </authorList>
    </citation>
    <scope>NUCLEOTIDE SEQUENCE [LARGE SCALE GENOMIC DNA]</scope>
    <source>
        <strain evidence="1 2">DSM 18319</strain>
    </source>
</reference>
<evidence type="ECO:0000313" key="2">
    <source>
        <dbReference type="Proteomes" id="UP000291483"/>
    </source>
</evidence>
<protein>
    <submittedName>
        <fullName evidence="1">Uncharacterized protein</fullName>
    </submittedName>
</protein>